<dbReference type="InterPro" id="IPR021833">
    <property type="entry name" value="DUF3425"/>
</dbReference>
<dbReference type="STRING" id="576137.A0A1L7XNN0"/>
<evidence type="ECO:0000313" key="3">
    <source>
        <dbReference type="Proteomes" id="UP000184330"/>
    </source>
</evidence>
<dbReference type="OrthoDB" id="5973539at2759"/>
<reference evidence="2 3" key="1">
    <citation type="submission" date="2016-03" db="EMBL/GenBank/DDBJ databases">
        <authorList>
            <person name="Ploux O."/>
        </authorList>
    </citation>
    <scope>NUCLEOTIDE SEQUENCE [LARGE SCALE GENOMIC DNA]</scope>
    <source>
        <strain evidence="2 3">UAMH 11012</strain>
    </source>
</reference>
<organism evidence="2 3">
    <name type="scientific">Phialocephala subalpina</name>
    <dbReference type="NCBI Taxonomy" id="576137"/>
    <lineage>
        <taxon>Eukaryota</taxon>
        <taxon>Fungi</taxon>
        <taxon>Dikarya</taxon>
        <taxon>Ascomycota</taxon>
        <taxon>Pezizomycotina</taxon>
        <taxon>Leotiomycetes</taxon>
        <taxon>Helotiales</taxon>
        <taxon>Mollisiaceae</taxon>
        <taxon>Phialocephala</taxon>
        <taxon>Phialocephala fortinii species complex</taxon>
    </lineage>
</organism>
<proteinExistence type="predicted"/>
<keyword evidence="3" id="KW-1185">Reference proteome</keyword>
<feature type="compositionally biased region" description="Basic and acidic residues" evidence="1">
    <location>
        <begin position="18"/>
        <end position="28"/>
    </location>
</feature>
<gene>
    <name evidence="2" type="ORF">PAC_16571</name>
</gene>
<dbReference type="Pfam" id="PF11905">
    <property type="entry name" value="DUF3425"/>
    <property type="match status" value="1"/>
</dbReference>
<dbReference type="PANTHER" id="PTHR38116">
    <property type="entry name" value="CHROMOSOME 7, WHOLE GENOME SHOTGUN SEQUENCE"/>
    <property type="match status" value="1"/>
</dbReference>
<dbReference type="Proteomes" id="UP000184330">
    <property type="component" value="Unassembled WGS sequence"/>
</dbReference>
<evidence type="ECO:0000313" key="2">
    <source>
        <dbReference type="EMBL" id="CZR66670.1"/>
    </source>
</evidence>
<dbReference type="PANTHER" id="PTHR38116:SF1">
    <property type="entry name" value="BZIP DOMAIN-CONTAINING PROTEIN"/>
    <property type="match status" value="1"/>
</dbReference>
<protein>
    <recommendedName>
        <fullName evidence="4">BZIP domain-containing protein</fullName>
    </recommendedName>
</protein>
<dbReference type="EMBL" id="FJOG01000039">
    <property type="protein sequence ID" value="CZR66670.1"/>
    <property type="molecule type" value="Genomic_DNA"/>
</dbReference>
<accession>A0A1L7XNN0</accession>
<evidence type="ECO:0000256" key="1">
    <source>
        <dbReference type="SAM" id="MobiDB-lite"/>
    </source>
</evidence>
<evidence type="ECO:0008006" key="4">
    <source>
        <dbReference type="Google" id="ProtNLM"/>
    </source>
</evidence>
<feature type="compositionally biased region" description="Basic residues" evidence="1">
    <location>
        <begin position="35"/>
        <end position="51"/>
    </location>
</feature>
<feature type="region of interest" description="Disordered" evidence="1">
    <location>
        <begin position="18"/>
        <end position="51"/>
    </location>
</feature>
<dbReference type="AlphaFoldDB" id="A0A1L7XNN0"/>
<sequence length="309" mass="36142">MEVVERLRIVVEPMTQRSEVRDKEEDWTGKNSTALRRKLQNRLNKRASRRRKNEALAAAVRREEYEDPIQKPAEQEFQRVSCLPLPTTVHFDIARRPYGHLPTICLQTNLRKRLTAAPSFADFLRFPLPVDQKLLTLLHFNLVRALTQNVHMLGLDPDRMNDDIESPWVDEKSGLKSELLPETMRPTRLQREVSHHPECDMLPFREYRDNLVLGFARKEIDDVELCMDVLYGVDPSESERVNKCVSGVGEVTGRTGLIVWSDPWLQESWEVEEGFARKWRRLVENCLPLIESTNYWRRSRGERPLMLDG</sequence>
<name>A0A1L7XNN0_9HELO</name>